<name>A0A1R1DZI6_9BACL</name>
<organism evidence="1 2">
    <name type="scientific">Paenibacillus rhizosphaerae</name>
    <dbReference type="NCBI Taxonomy" id="297318"/>
    <lineage>
        <taxon>Bacteria</taxon>
        <taxon>Bacillati</taxon>
        <taxon>Bacillota</taxon>
        <taxon>Bacilli</taxon>
        <taxon>Bacillales</taxon>
        <taxon>Paenibacillaceae</taxon>
        <taxon>Paenibacillus</taxon>
    </lineage>
</organism>
<evidence type="ECO:0008006" key="3">
    <source>
        <dbReference type="Google" id="ProtNLM"/>
    </source>
</evidence>
<gene>
    <name evidence="1" type="ORF">BK138_34080</name>
</gene>
<dbReference type="EMBL" id="MRTP01000024">
    <property type="protein sequence ID" value="OMF45000.1"/>
    <property type="molecule type" value="Genomic_DNA"/>
</dbReference>
<dbReference type="Gene3D" id="3.90.1720.10">
    <property type="entry name" value="endopeptidase domain like (from Nostoc punctiforme)"/>
    <property type="match status" value="1"/>
</dbReference>
<proteinExistence type="predicted"/>
<protein>
    <recommendedName>
        <fullName evidence="3">Peptidase C39-like domain-containing protein</fullName>
    </recommendedName>
</protein>
<reference evidence="1 2" key="1">
    <citation type="submission" date="2016-11" db="EMBL/GenBank/DDBJ databases">
        <title>Paenibacillus species isolates.</title>
        <authorList>
            <person name="Beno S.M."/>
        </authorList>
    </citation>
    <scope>NUCLEOTIDE SEQUENCE [LARGE SCALE GENOMIC DNA]</scope>
    <source>
        <strain evidence="1 2">FSL R5-0378</strain>
    </source>
</reference>
<dbReference type="AlphaFoldDB" id="A0A1R1DZI6"/>
<accession>A0A1R1DZI6</accession>
<evidence type="ECO:0000313" key="2">
    <source>
        <dbReference type="Proteomes" id="UP000187172"/>
    </source>
</evidence>
<dbReference type="RefSeq" id="WP_076176840.1">
    <property type="nucleotide sequence ID" value="NZ_MRTP01000024.1"/>
</dbReference>
<evidence type="ECO:0000313" key="1">
    <source>
        <dbReference type="EMBL" id="OMF45000.1"/>
    </source>
</evidence>
<dbReference type="Proteomes" id="UP000187172">
    <property type="component" value="Unassembled WGS sequence"/>
</dbReference>
<keyword evidence="2" id="KW-1185">Reference proteome</keyword>
<sequence length="146" mass="15739">MARSASTYSTTIDGFKVETNSKYQPSGSTTYCNIFAQDVMKAMSAALPSGTANQMADALLNNGTPGWYSVTFSDAQSRANQGYPTIGIRKADGHGHCVVVRPKGSSITQLRDVQIAQAGSTNYNNTTINWSWTAADLPTVKFYTHD</sequence>
<comment type="caution">
    <text evidence="1">The sequence shown here is derived from an EMBL/GenBank/DDBJ whole genome shotgun (WGS) entry which is preliminary data.</text>
</comment>